<evidence type="ECO:0000313" key="4">
    <source>
        <dbReference type="EMBL" id="CAF4071876.1"/>
    </source>
</evidence>
<dbReference type="EMBL" id="CAJNOK010017525">
    <property type="protein sequence ID" value="CAF1265645.1"/>
    <property type="molecule type" value="Genomic_DNA"/>
</dbReference>
<dbReference type="EMBL" id="CAJNOQ010013301">
    <property type="protein sequence ID" value="CAF1318859.1"/>
    <property type="molecule type" value="Genomic_DNA"/>
</dbReference>
<gene>
    <name evidence="3" type="ORF">GPM918_LOCUS29372</name>
    <name evidence="2" type="ORF">OVA965_LOCUS26941</name>
    <name evidence="5" type="ORF">SRO942_LOCUS29946</name>
    <name evidence="4" type="ORF">TMI583_LOCUS27684</name>
</gene>
<dbReference type="Proteomes" id="UP000681722">
    <property type="component" value="Unassembled WGS sequence"/>
</dbReference>
<dbReference type="Proteomes" id="UP000682733">
    <property type="component" value="Unassembled WGS sequence"/>
</dbReference>
<dbReference type="InterPro" id="IPR019734">
    <property type="entry name" value="TPR_rpt"/>
</dbReference>
<accession>A0A815F4W0</accession>
<keyword evidence="6" id="KW-1185">Reference proteome</keyword>
<dbReference type="EMBL" id="CAJOBA010039084">
    <property type="protein sequence ID" value="CAF4071876.1"/>
    <property type="molecule type" value="Genomic_DNA"/>
</dbReference>
<evidence type="ECO:0000313" key="5">
    <source>
        <dbReference type="EMBL" id="CAF4162674.1"/>
    </source>
</evidence>
<organism evidence="3 6">
    <name type="scientific">Didymodactylos carnosus</name>
    <dbReference type="NCBI Taxonomy" id="1234261"/>
    <lineage>
        <taxon>Eukaryota</taxon>
        <taxon>Metazoa</taxon>
        <taxon>Spiralia</taxon>
        <taxon>Gnathifera</taxon>
        <taxon>Rotifera</taxon>
        <taxon>Eurotatoria</taxon>
        <taxon>Bdelloidea</taxon>
        <taxon>Philodinida</taxon>
        <taxon>Philodinidae</taxon>
        <taxon>Didymodactylos</taxon>
    </lineage>
</organism>
<keyword evidence="1" id="KW-0802">TPR repeat</keyword>
<comment type="caution">
    <text evidence="3">The sequence shown here is derived from an EMBL/GenBank/DDBJ whole genome shotgun (WGS) entry which is preliminary data.</text>
</comment>
<dbReference type="PROSITE" id="PS50005">
    <property type="entry name" value="TPR"/>
    <property type="match status" value="1"/>
</dbReference>
<evidence type="ECO:0000313" key="3">
    <source>
        <dbReference type="EMBL" id="CAF1318859.1"/>
    </source>
</evidence>
<dbReference type="EMBL" id="CAJOBC010046531">
    <property type="protein sequence ID" value="CAF4162674.1"/>
    <property type="molecule type" value="Genomic_DNA"/>
</dbReference>
<dbReference type="Proteomes" id="UP000663829">
    <property type="component" value="Unassembled WGS sequence"/>
</dbReference>
<dbReference type="Proteomes" id="UP000677228">
    <property type="component" value="Unassembled WGS sequence"/>
</dbReference>
<protein>
    <recommendedName>
        <fullName evidence="7">Tetratricopeptide repeat protein</fullName>
    </recommendedName>
</protein>
<reference evidence="3" key="1">
    <citation type="submission" date="2021-02" db="EMBL/GenBank/DDBJ databases">
        <authorList>
            <person name="Nowell W R."/>
        </authorList>
    </citation>
    <scope>NUCLEOTIDE SEQUENCE</scope>
</reference>
<dbReference type="AlphaFoldDB" id="A0A815F4W0"/>
<evidence type="ECO:0000313" key="6">
    <source>
        <dbReference type="Proteomes" id="UP000663829"/>
    </source>
</evidence>
<evidence type="ECO:0000313" key="2">
    <source>
        <dbReference type="EMBL" id="CAF1265645.1"/>
    </source>
</evidence>
<name>A0A815F4W0_9BILA</name>
<feature type="repeat" description="TPR" evidence="1">
    <location>
        <begin position="53"/>
        <end position="86"/>
    </location>
</feature>
<proteinExistence type="predicted"/>
<evidence type="ECO:0000256" key="1">
    <source>
        <dbReference type="PROSITE-ProRule" id="PRU00339"/>
    </source>
</evidence>
<sequence>MKSLFMIGSLFKLKYVDYDSKEQIWIIKLELCSEQDYPLKDVYKSMKEQADKNINLLEPGNALFRMGELDKAEKYYQKLVSTSKDNNNPLSIPSRQKPISESIMACESRFQMLPQKTR</sequence>
<evidence type="ECO:0008006" key="7">
    <source>
        <dbReference type="Google" id="ProtNLM"/>
    </source>
</evidence>